<reference evidence="1" key="1">
    <citation type="journal article" date="2014" name="Int. J. Syst. Evol. Microbiol.">
        <title>Complete genome sequence of Corynebacterium casei LMG S-19264T (=DSM 44701T), isolated from a smear-ripened cheese.</title>
        <authorList>
            <consortium name="US DOE Joint Genome Institute (JGI-PGF)"/>
            <person name="Walter F."/>
            <person name="Albersmeier A."/>
            <person name="Kalinowski J."/>
            <person name="Ruckert C."/>
        </authorList>
    </citation>
    <scope>NUCLEOTIDE SEQUENCE</scope>
    <source>
        <strain evidence="1">CGMCC 4.7403</strain>
    </source>
</reference>
<sequence>MVCAGKGDAEIVFTPTAAGSNTAAGSKKPVPCDGAVVFQRFAAKDSLELDVEGKPGATGMVAWRINEV</sequence>
<reference evidence="1" key="2">
    <citation type="submission" date="2020-09" db="EMBL/GenBank/DDBJ databases">
        <authorList>
            <person name="Sun Q."/>
            <person name="Zhou Y."/>
        </authorList>
    </citation>
    <scope>NUCLEOTIDE SEQUENCE</scope>
    <source>
        <strain evidence="1">CGMCC 4.7403</strain>
    </source>
</reference>
<keyword evidence="2" id="KW-1185">Reference proteome</keyword>
<evidence type="ECO:0000313" key="2">
    <source>
        <dbReference type="Proteomes" id="UP000603227"/>
    </source>
</evidence>
<organism evidence="1 2">
    <name type="scientific">Streptomyces capitiformicae</name>
    <dbReference type="NCBI Taxonomy" id="2014920"/>
    <lineage>
        <taxon>Bacteria</taxon>
        <taxon>Bacillati</taxon>
        <taxon>Actinomycetota</taxon>
        <taxon>Actinomycetes</taxon>
        <taxon>Kitasatosporales</taxon>
        <taxon>Streptomycetaceae</taxon>
        <taxon>Streptomyces</taxon>
    </lineage>
</organism>
<name>A0A919GD15_9ACTN</name>
<dbReference type="EMBL" id="BNAT01000002">
    <property type="protein sequence ID" value="GHH82251.1"/>
    <property type="molecule type" value="Genomic_DNA"/>
</dbReference>
<evidence type="ECO:0000313" key="1">
    <source>
        <dbReference type="EMBL" id="GHH82251.1"/>
    </source>
</evidence>
<gene>
    <name evidence="1" type="ORF">GCM10017771_05920</name>
</gene>
<dbReference type="Proteomes" id="UP000603227">
    <property type="component" value="Unassembled WGS sequence"/>
</dbReference>
<comment type="caution">
    <text evidence="1">The sequence shown here is derived from an EMBL/GenBank/DDBJ whole genome shotgun (WGS) entry which is preliminary data.</text>
</comment>
<accession>A0A919GD15</accession>
<proteinExistence type="predicted"/>
<protein>
    <submittedName>
        <fullName evidence="1">Uncharacterized protein</fullName>
    </submittedName>
</protein>
<dbReference type="AlphaFoldDB" id="A0A919GD15"/>